<accession>A0A1B8P3A1</accession>
<proteinExistence type="predicted"/>
<dbReference type="Pfam" id="PF12680">
    <property type="entry name" value="SnoaL_2"/>
    <property type="match status" value="1"/>
</dbReference>
<dbReference type="SUPFAM" id="SSF54427">
    <property type="entry name" value="NTF2-like"/>
    <property type="match status" value="1"/>
</dbReference>
<sequence>MSYRLDIVQDYFRRVDAGDPSVTALFTENVSFYFPKFGPASGKAALVEFGERIRREVPELVHDIDAFRYIVDDDHVVVEGTESGRLRDGTTWPDGEISQGRFCSVFAFEDDLIRRMHIYVDPDFGNADQARLEVLRD</sequence>
<evidence type="ECO:0000313" key="3">
    <source>
        <dbReference type="Proteomes" id="UP000092504"/>
    </source>
</evidence>
<dbReference type="Gene3D" id="3.10.450.50">
    <property type="match status" value="1"/>
</dbReference>
<name>A0A1B8P3A1_HALEL</name>
<gene>
    <name evidence="2" type="ORF">A8U91_01055</name>
</gene>
<reference evidence="2 3" key="1">
    <citation type="submission" date="2016-06" db="EMBL/GenBank/DDBJ databases">
        <title>Genome sequence of halotolerant plant growth promoting strain of Halomonas elongata HEK1 isolated from salterns of Rann of Kutch, Gujarat, India.</title>
        <authorList>
            <person name="Gaba S."/>
            <person name="Singh R.N."/>
            <person name="Abrol S."/>
            <person name="Kaushik R."/>
            <person name="Saxena A.K."/>
        </authorList>
    </citation>
    <scope>NUCLEOTIDE SEQUENCE [LARGE SCALE GENOMIC DNA]</scope>
    <source>
        <strain evidence="2 3">HEK1</strain>
    </source>
</reference>
<dbReference type="InterPro" id="IPR037401">
    <property type="entry name" value="SnoaL-like"/>
</dbReference>
<feature type="domain" description="SnoaL-like" evidence="1">
    <location>
        <begin position="8"/>
        <end position="116"/>
    </location>
</feature>
<dbReference type="EMBL" id="MAJD01000001">
    <property type="protein sequence ID" value="OBX36708.1"/>
    <property type="molecule type" value="Genomic_DNA"/>
</dbReference>
<dbReference type="PATRIC" id="fig|2746.7.peg.1087"/>
<protein>
    <submittedName>
        <fullName evidence="2">SnoaL-like domain protein</fullName>
    </submittedName>
</protein>
<evidence type="ECO:0000313" key="2">
    <source>
        <dbReference type="EMBL" id="OBX36708.1"/>
    </source>
</evidence>
<dbReference type="Proteomes" id="UP000092504">
    <property type="component" value="Unassembled WGS sequence"/>
</dbReference>
<evidence type="ECO:0000259" key="1">
    <source>
        <dbReference type="Pfam" id="PF12680"/>
    </source>
</evidence>
<comment type="caution">
    <text evidence="2">The sequence shown here is derived from an EMBL/GenBank/DDBJ whole genome shotgun (WGS) entry which is preliminary data.</text>
</comment>
<dbReference type="AlphaFoldDB" id="A0A1B8P3A1"/>
<organism evidence="2 3">
    <name type="scientific">Halomonas elongata</name>
    <dbReference type="NCBI Taxonomy" id="2746"/>
    <lineage>
        <taxon>Bacteria</taxon>
        <taxon>Pseudomonadati</taxon>
        <taxon>Pseudomonadota</taxon>
        <taxon>Gammaproteobacteria</taxon>
        <taxon>Oceanospirillales</taxon>
        <taxon>Halomonadaceae</taxon>
        <taxon>Halomonas</taxon>
    </lineage>
</organism>
<dbReference type="InterPro" id="IPR032710">
    <property type="entry name" value="NTF2-like_dom_sf"/>
</dbReference>